<dbReference type="InterPro" id="IPR044946">
    <property type="entry name" value="Restrct_endonuc_typeI_TRD_sf"/>
</dbReference>
<dbReference type="REBASE" id="209325">
    <property type="entry name" value="S4.Bfi8840ORF2335P"/>
</dbReference>
<dbReference type="GO" id="GO:0009307">
    <property type="term" value="P:DNA restriction-modification system"/>
    <property type="evidence" value="ECO:0007669"/>
    <property type="project" value="UniProtKB-KW"/>
</dbReference>
<dbReference type="Gene3D" id="1.10.287.1120">
    <property type="entry name" value="Bipartite methylase S protein"/>
    <property type="match status" value="1"/>
</dbReference>
<dbReference type="AlphaFoldDB" id="A0A174G9P2"/>
<proteinExistence type="inferred from homology"/>
<evidence type="ECO:0000256" key="1">
    <source>
        <dbReference type="ARBA" id="ARBA00010923"/>
    </source>
</evidence>
<gene>
    <name evidence="5" type="ORF">ERS852397_02334</name>
</gene>
<evidence type="ECO:0000259" key="4">
    <source>
        <dbReference type="Pfam" id="PF01420"/>
    </source>
</evidence>
<dbReference type="PANTHER" id="PTHR30408:SF13">
    <property type="entry name" value="TYPE I RESTRICTION ENZYME HINDI SPECIFICITY SUBUNIT"/>
    <property type="match status" value="1"/>
</dbReference>
<dbReference type="STRING" id="338188.ERS852397_02334"/>
<keyword evidence="5" id="KW-0378">Hydrolase</keyword>
<evidence type="ECO:0000313" key="5">
    <source>
        <dbReference type="EMBL" id="CUO57836.1"/>
    </source>
</evidence>
<dbReference type="Proteomes" id="UP000095517">
    <property type="component" value="Unassembled WGS sequence"/>
</dbReference>
<dbReference type="EMBL" id="CYZH01000011">
    <property type="protein sequence ID" value="CUO57836.1"/>
    <property type="molecule type" value="Genomic_DNA"/>
</dbReference>
<dbReference type="InterPro" id="IPR000055">
    <property type="entry name" value="Restrct_endonuc_typeI_TRD"/>
</dbReference>
<comment type="similarity">
    <text evidence="1">Belongs to the type-I restriction system S methylase family.</text>
</comment>
<keyword evidence="5" id="KW-0540">Nuclease</keyword>
<keyword evidence="3" id="KW-0238">DNA-binding</keyword>
<feature type="domain" description="Type I restriction modification DNA specificity" evidence="4">
    <location>
        <begin position="231"/>
        <end position="392"/>
    </location>
</feature>
<keyword evidence="5" id="KW-0255">Endonuclease</keyword>
<dbReference type="Gene3D" id="3.90.220.20">
    <property type="entry name" value="DNA methylase specificity domains"/>
    <property type="match status" value="2"/>
</dbReference>
<keyword evidence="2" id="KW-0680">Restriction system</keyword>
<evidence type="ECO:0000256" key="3">
    <source>
        <dbReference type="ARBA" id="ARBA00023125"/>
    </source>
</evidence>
<sequence length="414" mass="47160">MANNNNKDKCNVPNLRFPEFSGEWEKCKVSELLDFYSTNSLCWEQLEYDTENISNLHYGLIHVGLPTMVNLVQDRLPNIKDGNKPKNYELCKEGDVAFADASEDTNEVAKAIEFYNLNGRDVICGLHTIHGRDNKDRTVVGFKGYAFSSTAFHNQIRRIAQGTKIYSISTKNFSECYIGIPSKVEQAKIASLLHLIDERIVTQNKIIEDLKKLKSAISKQVFAQEPNGWCRLDTLFSKGKAGGTPTSTNKEYYNGEIPFLSINDITKQGKYVRYTENHLSQSGLENSSAWVVPKYSLIMSMYASVGLVTINEIPTTTSQAMFAMQLKDKGLLDYLYYYLSYFKYRYIHKYLETGTQSNINADIIRGIMIPIYGHSRNMEIASTLQGIDVKIDNELSVLKLFNKQKNYLLSQMFI</sequence>
<evidence type="ECO:0000313" key="6">
    <source>
        <dbReference type="Proteomes" id="UP000095517"/>
    </source>
</evidence>
<evidence type="ECO:0000256" key="2">
    <source>
        <dbReference type="ARBA" id="ARBA00022747"/>
    </source>
</evidence>
<dbReference type="InterPro" id="IPR052021">
    <property type="entry name" value="Type-I_RS_S_subunit"/>
</dbReference>
<dbReference type="SUPFAM" id="SSF116734">
    <property type="entry name" value="DNA methylase specificity domain"/>
    <property type="match status" value="2"/>
</dbReference>
<organism evidence="5 6">
    <name type="scientific">Bacteroides finegoldii</name>
    <dbReference type="NCBI Taxonomy" id="338188"/>
    <lineage>
        <taxon>Bacteria</taxon>
        <taxon>Pseudomonadati</taxon>
        <taxon>Bacteroidota</taxon>
        <taxon>Bacteroidia</taxon>
        <taxon>Bacteroidales</taxon>
        <taxon>Bacteroidaceae</taxon>
        <taxon>Bacteroides</taxon>
    </lineage>
</organism>
<dbReference type="PANTHER" id="PTHR30408">
    <property type="entry name" value="TYPE-1 RESTRICTION ENZYME ECOKI SPECIFICITY PROTEIN"/>
    <property type="match status" value="1"/>
</dbReference>
<reference evidence="5 6" key="1">
    <citation type="submission" date="2015-09" db="EMBL/GenBank/DDBJ databases">
        <authorList>
            <consortium name="Pathogen Informatics"/>
        </authorList>
    </citation>
    <scope>NUCLEOTIDE SEQUENCE [LARGE SCALE GENOMIC DNA]</scope>
    <source>
        <strain evidence="5 6">2789STDY5608840</strain>
    </source>
</reference>
<dbReference type="Pfam" id="PF01420">
    <property type="entry name" value="Methylase_S"/>
    <property type="match status" value="1"/>
</dbReference>
<dbReference type="GO" id="GO:0004519">
    <property type="term" value="F:endonuclease activity"/>
    <property type="evidence" value="ECO:0007669"/>
    <property type="project" value="UniProtKB-KW"/>
</dbReference>
<name>A0A174G9P2_9BACE</name>
<accession>A0A174G9P2</accession>
<protein>
    <submittedName>
        <fullName evidence="5">Putative type I restriction endonuclease</fullName>
    </submittedName>
</protein>
<dbReference type="GO" id="GO:0003677">
    <property type="term" value="F:DNA binding"/>
    <property type="evidence" value="ECO:0007669"/>
    <property type="project" value="UniProtKB-KW"/>
</dbReference>
<dbReference type="RefSeq" id="WP_070099518.1">
    <property type="nucleotide sequence ID" value="NZ_CABIXA010000011.1"/>
</dbReference>